<dbReference type="KEGG" id="tim:GMBLW1_01110"/>
<reference evidence="5" key="1">
    <citation type="submission" date="2019-04" db="EMBL/GenBank/DDBJ databases">
        <authorList>
            <consortium name="Science for Life Laboratories"/>
        </authorList>
    </citation>
    <scope>NUCLEOTIDE SEQUENCE</scope>
    <source>
        <strain evidence="5">MBLW1</strain>
    </source>
</reference>
<sequence length="486" mass="53655">MKAMVVVLHGANTRGIGAYGNEWIATPTLDRLAAQGVVFDQHHADHPGDIRSLLSGCYHLPPFEGEPTHPDGIAMLQAAGVRCERILDLLEPARTIPGNWDADDADETPLPDRIAAALDRLQAHDQWLLWVESDRLIPPWEVDPQTFDAYAGEIAPVDRFAEKKAADAAQAALEAALEAAQVEPELGAPVANPFAGLDANSEPEAPREPQQPWPEPPEGEIDADDLELYDRLHNTFAAVMTEMDRELGTIWNLLEQRGLAESCLFSVTSTGGYPLAEHGVIGYSAPCLHEEATHIPWIIRLPNQQQSGRRILALTQSVDLLPTLAAWFEQPPLPGVHGRNALPLIRGERVNWRQYAIFADDFEQEISIGIRTDRWSFHLPLPADENSPFIEPQLFEKPDDPHERNDLRMQHLDWCDALEDLLDAFHTATTQAGPLPDLPLPNDPAESNDSDSENSSEHEDDSAGDSGADDEADSDDAPNESAKRRR</sequence>
<dbReference type="EMBL" id="LR586016">
    <property type="protein sequence ID" value="VIP03849.1"/>
    <property type="molecule type" value="Genomic_DNA"/>
</dbReference>
<evidence type="ECO:0000256" key="1">
    <source>
        <dbReference type="ARBA" id="ARBA00008779"/>
    </source>
</evidence>
<evidence type="ECO:0000256" key="3">
    <source>
        <dbReference type="SAM" id="MobiDB-lite"/>
    </source>
</evidence>
<dbReference type="EMBL" id="LR593887">
    <property type="protein sequence ID" value="VTS05065.1"/>
    <property type="molecule type" value="Genomic_DNA"/>
</dbReference>
<dbReference type="PANTHER" id="PTHR42693:SF53">
    <property type="entry name" value="ENDO-4-O-SULFATASE"/>
    <property type="match status" value="1"/>
</dbReference>
<dbReference type="Pfam" id="PF00884">
    <property type="entry name" value="Sulfatase"/>
    <property type="match status" value="1"/>
</dbReference>
<proteinExistence type="inferred from homology"/>
<dbReference type="Proteomes" id="UP000464378">
    <property type="component" value="Chromosome"/>
</dbReference>
<dbReference type="SUPFAM" id="SSF53649">
    <property type="entry name" value="Alkaline phosphatase-like"/>
    <property type="match status" value="1"/>
</dbReference>
<feature type="compositionally biased region" description="Acidic residues" evidence="3">
    <location>
        <begin position="446"/>
        <end position="478"/>
    </location>
</feature>
<evidence type="ECO:0000256" key="2">
    <source>
        <dbReference type="ARBA" id="ARBA00022801"/>
    </source>
</evidence>
<dbReference type="RefSeq" id="WP_162659000.1">
    <property type="nucleotide sequence ID" value="NZ_LR593887.1"/>
</dbReference>
<keyword evidence="2" id="KW-0378">Hydrolase</keyword>
<comment type="similarity">
    <text evidence="1">Belongs to the sulfatase family.</text>
</comment>
<dbReference type="GO" id="GO:0004065">
    <property type="term" value="F:arylsulfatase activity"/>
    <property type="evidence" value="ECO:0007669"/>
    <property type="project" value="TreeGrafter"/>
</dbReference>
<dbReference type="InterPro" id="IPR017850">
    <property type="entry name" value="Alkaline_phosphatase_core_sf"/>
</dbReference>
<feature type="domain" description="Sulfatase N-terminal" evidence="4">
    <location>
        <begin position="192"/>
        <end position="328"/>
    </location>
</feature>
<feature type="region of interest" description="Disordered" evidence="3">
    <location>
        <begin position="430"/>
        <end position="486"/>
    </location>
</feature>
<dbReference type="InterPro" id="IPR050738">
    <property type="entry name" value="Sulfatase"/>
</dbReference>
<protein>
    <recommendedName>
        <fullName evidence="4">Sulfatase N-terminal domain-containing protein</fullName>
    </recommendedName>
</protein>
<evidence type="ECO:0000313" key="5">
    <source>
        <dbReference type="EMBL" id="VIP03849.1"/>
    </source>
</evidence>
<keyword evidence="6" id="KW-1185">Reference proteome</keyword>
<accession>A0A6C2YRQ6</accession>
<dbReference type="InterPro" id="IPR000917">
    <property type="entry name" value="Sulfatase_N"/>
</dbReference>
<dbReference type="Gene3D" id="3.40.720.10">
    <property type="entry name" value="Alkaline Phosphatase, subunit A"/>
    <property type="match status" value="2"/>
</dbReference>
<evidence type="ECO:0000259" key="4">
    <source>
        <dbReference type="Pfam" id="PF00884"/>
    </source>
</evidence>
<feature type="region of interest" description="Disordered" evidence="3">
    <location>
        <begin position="189"/>
        <end position="221"/>
    </location>
</feature>
<dbReference type="InParanoid" id="A0A6C2YRQ6"/>
<dbReference type="AlphaFoldDB" id="A0A6C2YRQ6"/>
<evidence type="ECO:0000313" key="6">
    <source>
        <dbReference type="Proteomes" id="UP000464378"/>
    </source>
</evidence>
<name>A0A6C2YRQ6_9BACT</name>
<dbReference type="PANTHER" id="PTHR42693">
    <property type="entry name" value="ARYLSULFATASE FAMILY MEMBER"/>
    <property type="match status" value="1"/>
</dbReference>
<organism evidence="5">
    <name type="scientific">Tuwongella immobilis</name>
    <dbReference type="NCBI Taxonomy" id="692036"/>
    <lineage>
        <taxon>Bacteria</taxon>
        <taxon>Pseudomonadati</taxon>
        <taxon>Planctomycetota</taxon>
        <taxon>Planctomycetia</taxon>
        <taxon>Gemmatales</taxon>
        <taxon>Gemmataceae</taxon>
        <taxon>Tuwongella</taxon>
    </lineage>
</organism>
<gene>
    <name evidence="5" type="ORF">GMBLW1_01110</name>
</gene>